<dbReference type="SUPFAM" id="SSF143880">
    <property type="entry name" value="NE0471 N-terminal domain-like"/>
    <property type="match status" value="1"/>
</dbReference>
<sequence length="88" mass="10436">MVRIIKIEVLHDYHIHFVFSDGCEKVIDFKQFIKNDTLTGPLQEPEFFNSVKIYDNGRGIYWPNNYDICPDNLRYYIKSEKLSMKATA</sequence>
<evidence type="ECO:0000313" key="1">
    <source>
        <dbReference type="EMBL" id="QTA83221.1"/>
    </source>
</evidence>
<dbReference type="Gene3D" id="3.30.2020.10">
    <property type="entry name" value="NE0471-like N-terminal domain"/>
    <property type="match status" value="1"/>
</dbReference>
<dbReference type="Proteomes" id="UP000663720">
    <property type="component" value="Chromosome"/>
</dbReference>
<dbReference type="RefSeq" id="WP_207689031.1">
    <property type="nucleotide sequence ID" value="NZ_CP061799.1"/>
</dbReference>
<dbReference type="Pfam" id="PF10387">
    <property type="entry name" value="DUF2442"/>
    <property type="match status" value="1"/>
</dbReference>
<evidence type="ECO:0000313" key="2">
    <source>
        <dbReference type="Proteomes" id="UP000663720"/>
    </source>
</evidence>
<proteinExistence type="predicted"/>
<dbReference type="EMBL" id="CP061799">
    <property type="protein sequence ID" value="QTA83221.1"/>
    <property type="molecule type" value="Genomic_DNA"/>
</dbReference>
<gene>
    <name evidence="1" type="ORF">dnl_56170</name>
</gene>
<dbReference type="KEGG" id="dli:dnl_56170"/>
<name>A0A975BD15_9BACT</name>
<keyword evidence="2" id="KW-1185">Reference proteome</keyword>
<reference evidence="1" key="1">
    <citation type="journal article" date="2021" name="Microb. Physiol.">
        <title>Proteogenomic Insights into the Physiology of Marine, Sulfate-Reducing, Filamentous Desulfonema limicola and Desulfonema magnum.</title>
        <authorList>
            <person name="Schnaars V."/>
            <person name="Wohlbrand L."/>
            <person name="Scheve S."/>
            <person name="Hinrichs C."/>
            <person name="Reinhardt R."/>
            <person name="Rabus R."/>
        </authorList>
    </citation>
    <scope>NUCLEOTIDE SEQUENCE</scope>
    <source>
        <strain evidence="1">5ac10</strain>
    </source>
</reference>
<protein>
    <submittedName>
        <fullName evidence="1">DUF2442</fullName>
    </submittedName>
</protein>
<dbReference type="InterPro" id="IPR036782">
    <property type="entry name" value="NE0471-like_N"/>
</dbReference>
<organism evidence="1 2">
    <name type="scientific">Desulfonema limicola</name>
    <dbReference type="NCBI Taxonomy" id="45656"/>
    <lineage>
        <taxon>Bacteria</taxon>
        <taxon>Pseudomonadati</taxon>
        <taxon>Thermodesulfobacteriota</taxon>
        <taxon>Desulfobacteria</taxon>
        <taxon>Desulfobacterales</taxon>
        <taxon>Desulfococcaceae</taxon>
        <taxon>Desulfonema</taxon>
    </lineage>
</organism>
<dbReference type="AlphaFoldDB" id="A0A975BD15"/>
<dbReference type="InterPro" id="IPR018841">
    <property type="entry name" value="DUF2442"/>
</dbReference>
<accession>A0A975BD15</accession>